<comment type="caution">
    <text evidence="1">The sequence shown here is derived from an EMBL/GenBank/DDBJ whole genome shotgun (WGS) entry which is preliminary data.</text>
</comment>
<gene>
    <name evidence="1" type="ORF">SCALOS_LOCUS1084</name>
</gene>
<proteinExistence type="predicted"/>
<reference evidence="1" key="1">
    <citation type="submission" date="2021-06" db="EMBL/GenBank/DDBJ databases">
        <authorList>
            <person name="Kallberg Y."/>
            <person name="Tangrot J."/>
            <person name="Rosling A."/>
        </authorList>
    </citation>
    <scope>NUCLEOTIDE SEQUENCE</scope>
    <source>
        <strain evidence="1">AU212A</strain>
    </source>
</reference>
<sequence length="235" mass="27349">MVFFVVCVLRGTKTIIPDKVIKVLHTESSQFYDIFNIITNNQFEDCVVREIIINEIFTLISSIQKYAKNLEQINQAVKEIHLSKTPACQSANDLKPIHLPDDIFNSLDWLPDPILSTANNDQYAKFQSVYRSTISEQYHPIFITTITNNKYASSSILVNIRVRKFIQYFQCRKIRCLYSKYALSAENKIVCQIAINNWNYSCGSLFVPENHILYDEVFVREKISYETPIELAYYS</sequence>
<dbReference type="Proteomes" id="UP000789860">
    <property type="component" value="Unassembled WGS sequence"/>
</dbReference>
<feature type="non-terminal residue" evidence="1">
    <location>
        <position position="235"/>
    </location>
</feature>
<protein>
    <submittedName>
        <fullName evidence="1">5176_t:CDS:1</fullName>
    </submittedName>
</protein>
<keyword evidence="2" id="KW-1185">Reference proteome</keyword>
<evidence type="ECO:0000313" key="2">
    <source>
        <dbReference type="Proteomes" id="UP000789860"/>
    </source>
</evidence>
<evidence type="ECO:0000313" key="1">
    <source>
        <dbReference type="EMBL" id="CAG8448841.1"/>
    </source>
</evidence>
<accession>A0ACA9K2S4</accession>
<organism evidence="1 2">
    <name type="scientific">Scutellospora calospora</name>
    <dbReference type="NCBI Taxonomy" id="85575"/>
    <lineage>
        <taxon>Eukaryota</taxon>
        <taxon>Fungi</taxon>
        <taxon>Fungi incertae sedis</taxon>
        <taxon>Mucoromycota</taxon>
        <taxon>Glomeromycotina</taxon>
        <taxon>Glomeromycetes</taxon>
        <taxon>Diversisporales</taxon>
        <taxon>Gigasporaceae</taxon>
        <taxon>Scutellospora</taxon>
    </lineage>
</organism>
<name>A0ACA9K2S4_9GLOM</name>
<dbReference type="EMBL" id="CAJVPM010000654">
    <property type="protein sequence ID" value="CAG8448841.1"/>
    <property type="molecule type" value="Genomic_DNA"/>
</dbReference>